<dbReference type="AlphaFoldDB" id="A0A4S8R592"/>
<protein>
    <submittedName>
        <fullName evidence="1">Uncharacterized protein</fullName>
    </submittedName>
</protein>
<keyword evidence="2" id="KW-1185">Reference proteome</keyword>
<evidence type="ECO:0000313" key="2">
    <source>
        <dbReference type="Proteomes" id="UP000308671"/>
    </source>
</evidence>
<sequence length="400" mass="46430">MEIEAVLDQADPPPSLNTLPLEVRFKIFKELLINPVLGELKSILGNYQVQAPNDGIKYHLHPSILRTIVKYGHPRKDKDMLTPLLRYGSSYRQEGLNCKEIKAITQPAFKKVRQWTMIISPYTIRTAVRPEWEHNLFKLFCDLVFGVPIRRLEVILWDLAVLEHGEELMEPRQTFLPLTILRNVGNLTIREAALDEFPPSRHNSRFSQPNSKLLLAYADKSNLLDKKSYKKLKRLVETAIEEDKDRDQALDLEPRGRYFQTYEAARLLILIEKYAAAFERDQDEKTEIAFRVERKENKSFRMDHPIEMMLRRLGSAFEHERWDLFIDAFKDLLGDLQAQFSEIKQTWRDLFKSDTHGNTMCSTEYDSDSGSLDGMIDLQSDNQLFGSELVHSAGCILSLK</sequence>
<dbReference type="OrthoDB" id="3545901at2759"/>
<gene>
    <name evidence="1" type="ORF">BGAL_0114g00070</name>
</gene>
<accession>A0A4S8R592</accession>
<proteinExistence type="predicted"/>
<evidence type="ECO:0000313" key="1">
    <source>
        <dbReference type="EMBL" id="THV51335.1"/>
    </source>
</evidence>
<reference evidence="1 2" key="1">
    <citation type="submission" date="2017-12" db="EMBL/GenBank/DDBJ databases">
        <title>Comparative genomics of Botrytis spp.</title>
        <authorList>
            <person name="Valero-Jimenez C.A."/>
            <person name="Tapia P."/>
            <person name="Veloso J."/>
            <person name="Silva-Moreno E."/>
            <person name="Staats M."/>
            <person name="Valdes J.H."/>
            <person name="Van Kan J.A.L."/>
        </authorList>
    </citation>
    <scope>NUCLEOTIDE SEQUENCE [LARGE SCALE GENOMIC DNA]</scope>
    <source>
        <strain evidence="1 2">MUCL435</strain>
    </source>
</reference>
<organism evidence="1 2">
    <name type="scientific">Botrytis galanthina</name>
    <dbReference type="NCBI Taxonomy" id="278940"/>
    <lineage>
        <taxon>Eukaryota</taxon>
        <taxon>Fungi</taxon>
        <taxon>Dikarya</taxon>
        <taxon>Ascomycota</taxon>
        <taxon>Pezizomycotina</taxon>
        <taxon>Leotiomycetes</taxon>
        <taxon>Helotiales</taxon>
        <taxon>Sclerotiniaceae</taxon>
        <taxon>Botrytis</taxon>
    </lineage>
</organism>
<name>A0A4S8R592_9HELO</name>
<dbReference type="EMBL" id="PQXL01000114">
    <property type="protein sequence ID" value="THV51335.1"/>
    <property type="molecule type" value="Genomic_DNA"/>
</dbReference>
<dbReference type="Proteomes" id="UP000308671">
    <property type="component" value="Unassembled WGS sequence"/>
</dbReference>
<comment type="caution">
    <text evidence="1">The sequence shown here is derived from an EMBL/GenBank/DDBJ whole genome shotgun (WGS) entry which is preliminary data.</text>
</comment>